<reference evidence="26 27" key="1">
    <citation type="submission" date="2023-11" db="EMBL/GenBank/DDBJ databases">
        <authorList>
            <person name="Okamura Y."/>
        </authorList>
    </citation>
    <scope>NUCLEOTIDE SEQUENCE [LARGE SCALE GENOMIC DNA]</scope>
</reference>
<evidence type="ECO:0000256" key="24">
    <source>
        <dbReference type="PIRSR" id="PIRSR607754-2"/>
    </source>
</evidence>
<feature type="binding site" evidence="23">
    <location>
        <position position="77"/>
    </location>
    <ligand>
        <name>substrate</name>
    </ligand>
</feature>
<evidence type="ECO:0000256" key="9">
    <source>
        <dbReference type="ARBA" id="ARBA00022692"/>
    </source>
</evidence>
<feature type="disulfide bond" evidence="25">
    <location>
        <begin position="119"/>
        <end position="126"/>
    </location>
</feature>
<keyword evidence="7" id="KW-0328">Glycosyltransferase</keyword>
<comment type="catalytic activity">
    <reaction evidence="22">
        <text>an N(4)-{beta-D-GlcNAc-(1-&gt;2)-alpha-D-Man-(1-&gt;3)-[alpha-D-Man-(1-&gt;6)]-beta-D-Man-(1-&gt;4)-beta-D-GlcNAc-(1-&gt;4)-beta-D-GlcNAc}-L-asparaginyl-[protein] + UDP-N-acetyl-alpha-D-glucosamine = N(4)-{beta-D-GlcNAc-(1-&gt;2)-alpha-D-Man-(1-&gt;3)-[beta-D-GlcNAc-(1-&gt;2)-alpha-D-Man-(1-&gt;6)]-beta-D-Man-(1-&gt;4)-beta-D-GlcNAc-(1-&gt;4)-beta-D-GlcNAc}-L-asparaginyl-[protein] + UDP + H(+)</text>
        <dbReference type="Rhea" id="RHEA:12941"/>
        <dbReference type="Rhea" id="RHEA-COMP:13526"/>
        <dbReference type="Rhea" id="RHEA-COMP:14369"/>
        <dbReference type="ChEBI" id="CHEBI:15378"/>
        <dbReference type="ChEBI" id="CHEBI:57705"/>
        <dbReference type="ChEBI" id="CHEBI:58223"/>
        <dbReference type="ChEBI" id="CHEBI:60615"/>
        <dbReference type="ChEBI" id="CHEBI:60651"/>
        <dbReference type="EC" id="2.4.1.143"/>
    </reaction>
</comment>
<keyword evidence="27" id="KW-1185">Reference proteome</keyword>
<protein>
    <recommendedName>
        <fullName evidence="6">Alpha-1,6-mannosyl-glycoprotein 2-beta-N-acetylglucosaminyltransferase</fullName>
        <ecNumber evidence="5">2.4.1.143</ecNumber>
    </recommendedName>
    <alternativeName>
        <fullName evidence="21">Beta-1,2-N-acetylglucosaminyltransferase II</fullName>
    </alternativeName>
    <alternativeName>
        <fullName evidence="20">GlcNAc-T II</fullName>
    </alternativeName>
    <alternativeName>
        <fullName evidence="19">Mannoside acetylglucosaminyltransferase 2</fullName>
    </alternativeName>
    <alternativeName>
        <fullName evidence="18">N-glycosyl-oligosaccharide-glycoprotein N-acetylglucosaminyltransferase II</fullName>
    </alternativeName>
</protein>
<dbReference type="Gene3D" id="3.90.550.10">
    <property type="entry name" value="Spore Coat Polysaccharide Biosynthesis Protein SpsA, Chain A"/>
    <property type="match status" value="1"/>
</dbReference>
<evidence type="ECO:0000256" key="19">
    <source>
        <dbReference type="ARBA" id="ARBA00031203"/>
    </source>
</evidence>
<feature type="binding site" evidence="23">
    <location>
        <position position="209"/>
    </location>
    <ligand>
        <name>substrate</name>
    </ligand>
</feature>
<evidence type="ECO:0000256" key="21">
    <source>
        <dbReference type="ARBA" id="ARBA00032915"/>
    </source>
</evidence>
<dbReference type="EC" id="2.4.1.143" evidence="5"/>
<dbReference type="InterPro" id="IPR007754">
    <property type="entry name" value="GlcNAc_II"/>
</dbReference>
<evidence type="ECO:0000256" key="2">
    <source>
        <dbReference type="ARBA" id="ARBA00004323"/>
    </source>
</evidence>
<evidence type="ECO:0000256" key="15">
    <source>
        <dbReference type="ARBA" id="ARBA00023157"/>
    </source>
</evidence>
<evidence type="ECO:0000256" key="22">
    <source>
        <dbReference type="ARBA" id="ARBA00093257"/>
    </source>
</evidence>
<evidence type="ECO:0000256" key="25">
    <source>
        <dbReference type="PIRSR" id="PIRSR607754-3"/>
    </source>
</evidence>
<dbReference type="GO" id="GO:0009312">
    <property type="term" value="P:oligosaccharide biosynthetic process"/>
    <property type="evidence" value="ECO:0007669"/>
    <property type="project" value="InterPro"/>
</dbReference>
<evidence type="ECO:0000256" key="4">
    <source>
        <dbReference type="ARBA" id="ARBA00011011"/>
    </source>
</evidence>
<keyword evidence="14" id="KW-0472">Membrane</keyword>
<dbReference type="Pfam" id="PF05060">
    <property type="entry name" value="MGAT2"/>
    <property type="match status" value="1"/>
</dbReference>
<evidence type="ECO:0000256" key="5">
    <source>
        <dbReference type="ARBA" id="ARBA00012613"/>
    </source>
</evidence>
<evidence type="ECO:0000313" key="26">
    <source>
        <dbReference type="EMBL" id="CAK1543764.1"/>
    </source>
</evidence>
<evidence type="ECO:0000256" key="11">
    <source>
        <dbReference type="ARBA" id="ARBA00022968"/>
    </source>
</evidence>
<comment type="pathway">
    <text evidence="3">Protein modification; protein glycosylation.</text>
</comment>
<comment type="cofactor">
    <cofactor evidence="1 24">
        <name>Mn(2+)</name>
        <dbReference type="ChEBI" id="CHEBI:29035"/>
    </cofactor>
</comment>
<dbReference type="GO" id="GO:0000139">
    <property type="term" value="C:Golgi membrane"/>
    <property type="evidence" value="ECO:0007669"/>
    <property type="project" value="UniProtKB-SubCell"/>
</dbReference>
<dbReference type="GO" id="GO:0008455">
    <property type="term" value="F:alpha-1,6-mannosylglycoprotein 2-beta-N-acetylglucosaminyltransferase activity"/>
    <property type="evidence" value="ECO:0007669"/>
    <property type="project" value="UniProtKB-EC"/>
</dbReference>
<dbReference type="Proteomes" id="UP001497472">
    <property type="component" value="Unassembled WGS sequence"/>
</dbReference>
<evidence type="ECO:0000256" key="6">
    <source>
        <dbReference type="ARBA" id="ARBA00014817"/>
    </source>
</evidence>
<dbReference type="GO" id="GO:0005795">
    <property type="term" value="C:Golgi stack"/>
    <property type="evidence" value="ECO:0007669"/>
    <property type="project" value="InterPro"/>
</dbReference>
<dbReference type="AlphaFoldDB" id="A0AAV1J304"/>
<evidence type="ECO:0000256" key="14">
    <source>
        <dbReference type="ARBA" id="ARBA00023136"/>
    </source>
</evidence>
<evidence type="ECO:0000256" key="8">
    <source>
        <dbReference type="ARBA" id="ARBA00022679"/>
    </source>
</evidence>
<evidence type="ECO:0000256" key="17">
    <source>
        <dbReference type="ARBA" id="ARBA00023211"/>
    </source>
</evidence>
<keyword evidence="15 25" id="KW-1015">Disulfide bond</keyword>
<comment type="subcellular location">
    <subcellularLocation>
        <location evidence="2">Golgi apparatus membrane</location>
        <topology evidence="2">Single-pass type II membrane protein</topology>
    </subcellularLocation>
</comment>
<feature type="binding site" evidence="24">
    <location>
        <position position="171"/>
    </location>
    <ligand>
        <name>Mn(2+)</name>
        <dbReference type="ChEBI" id="CHEBI:29035"/>
    </ligand>
</feature>
<proteinExistence type="inferred from homology"/>
<feature type="disulfide bond" evidence="25">
    <location>
        <begin position="288"/>
        <end position="296"/>
    </location>
</feature>
<sequence length="359" mass="42579">MSLDTENVDIDQILRLKELVSDVNTKQKIHHKHIYIANVTLFIVIQVHDRAFYLEHLLQSLERAKGVSKCMIIFSHDYFDNDTAAIVQNTYFTKYMQIFYPYNIQMHPNVFPGQDFKFCSKSMLNCEANVKRRDADKAQLKHRWWWTVSTVFDKLKATRDYDGNFIFLEEDQYVTEDIIFIVKLAEKMLPQIFPNFDVIALGPRRPKIRDYHSNDTRLDIEPWGFNENIAVTFNRSFWNRIKKLGNYFCSFNDYSWSNSLTHISKYADEGKFLVAAVKSARVFRFEICQYSDDTYCHEVEKVIGVQKFVKKVKKYLYPPSVSYAVYDKVKPRIKILGGWEDVRDYELCMFYTSKIQTDL</sequence>
<evidence type="ECO:0000256" key="23">
    <source>
        <dbReference type="PIRSR" id="PIRSR607754-1"/>
    </source>
</evidence>
<evidence type="ECO:0000256" key="18">
    <source>
        <dbReference type="ARBA" id="ARBA00029663"/>
    </source>
</evidence>
<dbReference type="InterPro" id="IPR029044">
    <property type="entry name" value="Nucleotide-diphossugar_trans"/>
</dbReference>
<dbReference type="EMBL" id="CAVLEF010000005">
    <property type="protein sequence ID" value="CAK1543764.1"/>
    <property type="molecule type" value="Genomic_DNA"/>
</dbReference>
<evidence type="ECO:0000256" key="7">
    <source>
        <dbReference type="ARBA" id="ARBA00022676"/>
    </source>
</evidence>
<dbReference type="GO" id="GO:0006487">
    <property type="term" value="P:protein N-linked glycosylation"/>
    <property type="evidence" value="ECO:0007669"/>
    <property type="project" value="TreeGrafter"/>
</dbReference>
<keyword evidence="17 24" id="KW-0464">Manganese</keyword>
<evidence type="ECO:0000256" key="3">
    <source>
        <dbReference type="ARBA" id="ARBA00004922"/>
    </source>
</evidence>
<keyword evidence="11" id="KW-0735">Signal-anchor</keyword>
<keyword evidence="9" id="KW-0812">Transmembrane</keyword>
<evidence type="ECO:0000313" key="27">
    <source>
        <dbReference type="Proteomes" id="UP001497472"/>
    </source>
</evidence>
<organism evidence="26 27">
    <name type="scientific">Leptosia nina</name>
    <dbReference type="NCBI Taxonomy" id="320188"/>
    <lineage>
        <taxon>Eukaryota</taxon>
        <taxon>Metazoa</taxon>
        <taxon>Ecdysozoa</taxon>
        <taxon>Arthropoda</taxon>
        <taxon>Hexapoda</taxon>
        <taxon>Insecta</taxon>
        <taxon>Pterygota</taxon>
        <taxon>Neoptera</taxon>
        <taxon>Endopterygota</taxon>
        <taxon>Lepidoptera</taxon>
        <taxon>Glossata</taxon>
        <taxon>Ditrysia</taxon>
        <taxon>Papilionoidea</taxon>
        <taxon>Pieridae</taxon>
        <taxon>Pierinae</taxon>
        <taxon>Leptosia</taxon>
    </lineage>
</organism>
<accession>A0AAV1J304</accession>
<dbReference type="PANTHER" id="PTHR12871:SF0">
    <property type="entry name" value="ALPHA-1,6-MANNOSYL-GLYCOPROTEIN 2-BETA-N-ACETYLGLUCOSAMINYLTRANSFERASE"/>
    <property type="match status" value="1"/>
</dbReference>
<keyword evidence="13" id="KW-0333">Golgi apparatus</keyword>
<comment type="similarity">
    <text evidence="4">Belongs to the glycosyltransferase 16 (GT16) protein family.</text>
</comment>
<evidence type="ECO:0000256" key="16">
    <source>
        <dbReference type="ARBA" id="ARBA00023180"/>
    </source>
</evidence>
<evidence type="ECO:0000256" key="12">
    <source>
        <dbReference type="ARBA" id="ARBA00022989"/>
    </source>
</evidence>
<evidence type="ECO:0000256" key="13">
    <source>
        <dbReference type="ARBA" id="ARBA00023034"/>
    </source>
</evidence>
<keyword evidence="8" id="KW-0808">Transferase</keyword>
<comment type="caution">
    <text evidence="26">The sequence shown here is derived from an EMBL/GenBank/DDBJ whole genome shotgun (WGS) entry which is preliminary data.</text>
</comment>
<dbReference type="PANTHER" id="PTHR12871">
    <property type="entry name" value="BETA-1,2-N-ACETYLGLUCOSAMINYLTRANSFERASE II"/>
    <property type="match status" value="1"/>
</dbReference>
<keyword evidence="10 24" id="KW-0479">Metal-binding</keyword>
<gene>
    <name evidence="26" type="ORF">LNINA_LOCUS3559</name>
</gene>
<feature type="binding site" evidence="23">
    <location>
        <begin position="46"/>
        <end position="50"/>
    </location>
    <ligand>
        <name>substrate</name>
    </ligand>
</feature>
<evidence type="ECO:0000256" key="10">
    <source>
        <dbReference type="ARBA" id="ARBA00022723"/>
    </source>
</evidence>
<evidence type="ECO:0000256" key="20">
    <source>
        <dbReference type="ARBA" id="ARBA00032552"/>
    </source>
</evidence>
<feature type="disulfide bond" evidence="25">
    <location>
        <begin position="249"/>
        <end position="348"/>
    </location>
</feature>
<keyword evidence="16" id="KW-0325">Glycoprotein</keyword>
<dbReference type="GO" id="GO:0046872">
    <property type="term" value="F:metal ion binding"/>
    <property type="evidence" value="ECO:0007669"/>
    <property type="project" value="UniProtKB-KW"/>
</dbReference>
<keyword evidence="12" id="KW-1133">Transmembrane helix</keyword>
<name>A0AAV1J304_9NEOP</name>
<evidence type="ECO:0000256" key="1">
    <source>
        <dbReference type="ARBA" id="ARBA00001936"/>
    </source>
</evidence>